<dbReference type="PANTHER" id="PTHR37723:SF1">
    <property type="entry name" value="PROTEIN FAR-RED-ELONGATED HYPOCOTYL 1-LIKE"/>
    <property type="match status" value="1"/>
</dbReference>
<dbReference type="AlphaFoldDB" id="A0A8K0NEV2"/>
<dbReference type="GO" id="GO:0061608">
    <property type="term" value="F:nuclear import signal receptor activity"/>
    <property type="evidence" value="ECO:0007669"/>
    <property type="project" value="TreeGrafter"/>
</dbReference>
<dbReference type="GO" id="GO:0009639">
    <property type="term" value="P:response to red or far red light"/>
    <property type="evidence" value="ECO:0007669"/>
    <property type="project" value="InterPro"/>
</dbReference>
<comment type="caution">
    <text evidence="1">The sequence shown here is derived from an EMBL/GenBank/DDBJ whole genome shotgun (WGS) entry which is preliminary data.</text>
</comment>
<keyword evidence="2" id="KW-1185">Reference proteome</keyword>
<reference evidence="1" key="2">
    <citation type="submission" date="2019-07" db="EMBL/GenBank/DDBJ databases">
        <authorList>
            <person name="Yang Y."/>
            <person name="Bocs S."/>
            <person name="Baudouin L."/>
        </authorList>
    </citation>
    <scope>NUCLEOTIDE SEQUENCE</scope>
    <source>
        <tissue evidence="1">Spear leaf of Hainan Tall coconut</tissue>
    </source>
</reference>
<dbReference type="OrthoDB" id="1930763at2759"/>
<protein>
    <submittedName>
        <fullName evidence="1">Uncharacterized protein</fullName>
    </submittedName>
</protein>
<organism evidence="1 2">
    <name type="scientific">Cocos nucifera</name>
    <name type="common">Coconut palm</name>
    <dbReference type="NCBI Taxonomy" id="13894"/>
    <lineage>
        <taxon>Eukaryota</taxon>
        <taxon>Viridiplantae</taxon>
        <taxon>Streptophyta</taxon>
        <taxon>Embryophyta</taxon>
        <taxon>Tracheophyta</taxon>
        <taxon>Spermatophyta</taxon>
        <taxon>Magnoliopsida</taxon>
        <taxon>Liliopsida</taxon>
        <taxon>Arecaceae</taxon>
        <taxon>Arecoideae</taxon>
        <taxon>Cocoseae</taxon>
        <taxon>Attaleinae</taxon>
        <taxon>Cocos</taxon>
    </lineage>
</organism>
<sequence length="266" mass="30384">MLSIIIRMQNDLFLSYFSVQSTEELSRSRVELNKKRKLRYELDDLGLPLPKHKFRDRFNTSGRGSPTEESPKRVENLLKEISIEIRDGLEQPEDSDNDGNSFVEDCDQTEGYVTAMALDIDAGSGKPFGKILIQDCWPSTCSNSFDSNILKSSVDFLRMRNMIETDNREQAEGDVQQFDVRYQTMEQRGPPECETYGDHRFPEFGKNATEHLDAATKDDMLYSNDVAPNAFVLSSGSWSTGHDARLGARKPTIDQEFEQYFSMLML</sequence>
<dbReference type="GO" id="GO:0016607">
    <property type="term" value="C:nuclear speck"/>
    <property type="evidence" value="ECO:0007669"/>
    <property type="project" value="TreeGrafter"/>
</dbReference>
<evidence type="ECO:0000313" key="2">
    <source>
        <dbReference type="Proteomes" id="UP000797356"/>
    </source>
</evidence>
<gene>
    <name evidence="1" type="ORF">COCNU_16G008150</name>
</gene>
<dbReference type="EMBL" id="CM017887">
    <property type="protein sequence ID" value="KAG1371721.1"/>
    <property type="molecule type" value="Genomic_DNA"/>
</dbReference>
<dbReference type="PANTHER" id="PTHR37723">
    <property type="entry name" value="PROTEIN FAR-RED ELONGATED HYPOCOTYL 1"/>
    <property type="match status" value="1"/>
</dbReference>
<evidence type="ECO:0000313" key="1">
    <source>
        <dbReference type="EMBL" id="KAG1371721.1"/>
    </source>
</evidence>
<dbReference type="Proteomes" id="UP000797356">
    <property type="component" value="Chromosome 16"/>
</dbReference>
<dbReference type="GO" id="GO:0051457">
    <property type="term" value="P:maintenance of protein location in nucleus"/>
    <property type="evidence" value="ECO:0007669"/>
    <property type="project" value="TreeGrafter"/>
</dbReference>
<accession>A0A8K0NEV2</accession>
<proteinExistence type="predicted"/>
<name>A0A8K0NEV2_COCNU</name>
<dbReference type="GO" id="GO:0005737">
    <property type="term" value="C:cytoplasm"/>
    <property type="evidence" value="ECO:0007669"/>
    <property type="project" value="TreeGrafter"/>
</dbReference>
<reference evidence="1" key="1">
    <citation type="journal article" date="2017" name="Gigascience">
        <title>The genome draft of coconut (Cocos nucifera).</title>
        <authorList>
            <person name="Xiao Y."/>
            <person name="Xu P."/>
            <person name="Fan H."/>
            <person name="Baudouin L."/>
            <person name="Xia W."/>
            <person name="Bocs S."/>
            <person name="Xu J."/>
            <person name="Li Q."/>
            <person name="Guo A."/>
            <person name="Zhou L."/>
            <person name="Li J."/>
            <person name="Wu Y."/>
            <person name="Ma Z."/>
            <person name="Armero A."/>
            <person name="Issali A.E."/>
            <person name="Liu N."/>
            <person name="Peng M."/>
            <person name="Yang Y."/>
        </authorList>
    </citation>
    <scope>NUCLEOTIDE SEQUENCE</scope>
    <source>
        <tissue evidence="1">Spear leaf of Hainan Tall coconut</tissue>
    </source>
</reference>
<dbReference type="InterPro" id="IPR037766">
    <property type="entry name" value="FHY1"/>
</dbReference>